<dbReference type="EMBL" id="JACIBY010000002">
    <property type="protein sequence ID" value="MBB3837438.1"/>
    <property type="molecule type" value="Genomic_DNA"/>
</dbReference>
<dbReference type="PANTHER" id="PTHR34978:SF3">
    <property type="entry name" value="SLR0241 PROTEIN"/>
    <property type="match status" value="1"/>
</dbReference>
<name>A0A7W5ZHM0_9BACT</name>
<feature type="coiled-coil region" evidence="1">
    <location>
        <begin position="507"/>
        <end position="633"/>
    </location>
</feature>
<evidence type="ECO:0000256" key="3">
    <source>
        <dbReference type="SAM" id="Phobius"/>
    </source>
</evidence>
<feature type="transmembrane region" description="Helical" evidence="3">
    <location>
        <begin position="49"/>
        <end position="71"/>
    </location>
</feature>
<keyword evidence="3" id="KW-1133">Transmembrane helix</keyword>
<evidence type="ECO:0000313" key="6">
    <source>
        <dbReference type="Proteomes" id="UP000541352"/>
    </source>
</evidence>
<gene>
    <name evidence="5" type="ORF">FHS57_001432</name>
</gene>
<feature type="transmembrane region" description="Helical" evidence="3">
    <location>
        <begin position="119"/>
        <end position="141"/>
    </location>
</feature>
<dbReference type="Gene3D" id="3.30.2010.10">
    <property type="entry name" value="Metalloproteases ('zincins'), catalytic domain"/>
    <property type="match status" value="1"/>
</dbReference>
<dbReference type="CDD" id="cd07341">
    <property type="entry name" value="M56_BlaR1_MecR1_like"/>
    <property type="match status" value="1"/>
</dbReference>
<protein>
    <submittedName>
        <fullName evidence="5">Beta-lactamase regulating signal transducer with metallopeptidase domain/phage shock protein A</fullName>
    </submittedName>
</protein>
<dbReference type="PANTHER" id="PTHR34978">
    <property type="entry name" value="POSSIBLE SENSOR-TRANSDUCER PROTEIN BLAR"/>
    <property type="match status" value="1"/>
</dbReference>
<accession>A0A7W5ZHM0</accession>
<dbReference type="Proteomes" id="UP000541352">
    <property type="component" value="Unassembled WGS sequence"/>
</dbReference>
<evidence type="ECO:0000256" key="1">
    <source>
        <dbReference type="SAM" id="Coils"/>
    </source>
</evidence>
<feature type="compositionally biased region" description="Pro residues" evidence="2">
    <location>
        <begin position="683"/>
        <end position="696"/>
    </location>
</feature>
<feature type="transmembrane region" description="Helical" evidence="3">
    <location>
        <begin position="318"/>
        <end position="338"/>
    </location>
</feature>
<evidence type="ECO:0000313" key="5">
    <source>
        <dbReference type="EMBL" id="MBB3837438.1"/>
    </source>
</evidence>
<feature type="compositionally biased region" description="Low complexity" evidence="2">
    <location>
        <begin position="654"/>
        <end position="682"/>
    </location>
</feature>
<feature type="domain" description="Peptidase M56" evidence="4">
    <location>
        <begin position="28"/>
        <end position="305"/>
    </location>
</feature>
<keyword evidence="6" id="KW-1185">Reference proteome</keyword>
<dbReference type="InterPro" id="IPR052173">
    <property type="entry name" value="Beta-lactam_resp_regulator"/>
</dbReference>
<dbReference type="InterPro" id="IPR008756">
    <property type="entry name" value="Peptidase_M56"/>
</dbReference>
<dbReference type="AlphaFoldDB" id="A0A7W5ZHM0"/>
<organism evidence="5 6">
    <name type="scientific">Runella defluvii</name>
    <dbReference type="NCBI Taxonomy" id="370973"/>
    <lineage>
        <taxon>Bacteria</taxon>
        <taxon>Pseudomonadati</taxon>
        <taxon>Bacteroidota</taxon>
        <taxon>Cytophagia</taxon>
        <taxon>Cytophagales</taxon>
        <taxon>Spirosomataceae</taxon>
        <taxon>Runella</taxon>
    </lineage>
</organism>
<sequence>MKTTTFFSEPITSALGWTLLHSLWQGGVVVLLAAVALFALRKRSSVVKYWVGISGLVAQVVASAATFVLYYQPVSAVATSSLTTLQTQRYWASGMTYAKVALPWYKEVLLFLQLHLDTIVLFWGIGASVLLVRLVGSWVYVQQLKAEGIQLTEPSVQSLFRRVLGTLRIRQNVHLFESVRVNTPMVIGFMKPVVLLPVGLVTGLSPKQIEAVLAHELAHVKRYDYLVNLLQSLVEVVYFFHPALWWLSGRVRQEREHCCDDIAVAVCGDKMAMAKALAEVAAYRSTPALAMAFANKKGAMLHRVKRVLGVTEKPQQRLNASGLLLVLLLVVGVSVYAFQPQDKPKKDAKLRNTSHTLKDMQFVMDEQGKLTKVKWKNRFLSSKQVAELQHLKEQLAEGTVTLSDIKQADFRAILSRITEVEDGLSTGLSALGNISLDNIELMDAVEDVIEPVEELSEVELADSILVNGKWVEVGSAFEAKIDEAKMAYYHRQIDSLHRLMEPQMHKMNELRLKMEQYEFQVNEVERKREVLEWKKNKASNERSQILDKRSQLLHQENAAKKLSDDQIEKALVQYEEQVKQFESQMQQFNKQMAELSEQEKAARKPIEELEEQQRKLEAINEKFSQEMERYSDELNNLFPPPPPPPPAEFRAKAARTPRAPRAVHTPASAAKAVAPIAPKGAGTPPPPPPPPAKKKK</sequence>
<keyword evidence="1" id="KW-0175">Coiled coil</keyword>
<dbReference type="Pfam" id="PF05569">
    <property type="entry name" value="Peptidase_M56"/>
    <property type="match status" value="1"/>
</dbReference>
<dbReference type="RefSeq" id="WP_183972154.1">
    <property type="nucleotide sequence ID" value="NZ_JACIBY010000002.1"/>
</dbReference>
<proteinExistence type="predicted"/>
<feature type="transmembrane region" description="Helical" evidence="3">
    <location>
        <begin position="22"/>
        <end position="40"/>
    </location>
</feature>
<feature type="region of interest" description="Disordered" evidence="2">
    <location>
        <begin position="633"/>
        <end position="696"/>
    </location>
</feature>
<keyword evidence="3" id="KW-0812">Transmembrane</keyword>
<evidence type="ECO:0000259" key="4">
    <source>
        <dbReference type="Pfam" id="PF05569"/>
    </source>
</evidence>
<reference evidence="5 6" key="1">
    <citation type="submission" date="2020-08" db="EMBL/GenBank/DDBJ databases">
        <title>Genomic Encyclopedia of Type Strains, Phase IV (KMG-IV): sequencing the most valuable type-strain genomes for metagenomic binning, comparative biology and taxonomic classification.</title>
        <authorList>
            <person name="Goeker M."/>
        </authorList>
    </citation>
    <scope>NUCLEOTIDE SEQUENCE [LARGE SCALE GENOMIC DNA]</scope>
    <source>
        <strain evidence="5 6">DSM 17976</strain>
    </source>
</reference>
<comment type="caution">
    <text evidence="5">The sequence shown here is derived from an EMBL/GenBank/DDBJ whole genome shotgun (WGS) entry which is preliminary data.</text>
</comment>
<feature type="compositionally biased region" description="Pro residues" evidence="2">
    <location>
        <begin position="638"/>
        <end position="647"/>
    </location>
</feature>
<keyword evidence="3" id="KW-0472">Membrane</keyword>
<evidence type="ECO:0000256" key="2">
    <source>
        <dbReference type="SAM" id="MobiDB-lite"/>
    </source>
</evidence>